<dbReference type="Gene3D" id="1.25.40.10">
    <property type="entry name" value="Tetratricopeptide repeat domain"/>
    <property type="match status" value="2"/>
</dbReference>
<evidence type="ECO:0000259" key="4">
    <source>
        <dbReference type="Pfam" id="PF12969"/>
    </source>
</evidence>
<dbReference type="Proteomes" id="UP000058599">
    <property type="component" value="Chromosome"/>
</dbReference>
<dbReference type="SUPFAM" id="SSF48452">
    <property type="entry name" value="TPR-like"/>
    <property type="match status" value="2"/>
</dbReference>
<evidence type="ECO:0000313" key="6">
    <source>
        <dbReference type="Proteomes" id="UP000058599"/>
    </source>
</evidence>
<evidence type="ECO:0000256" key="2">
    <source>
        <dbReference type="ARBA" id="ARBA00022803"/>
    </source>
</evidence>
<dbReference type="Pfam" id="PF12969">
    <property type="entry name" value="DUF3857"/>
    <property type="match status" value="1"/>
</dbReference>
<dbReference type="SMART" id="SM00028">
    <property type="entry name" value="TPR"/>
    <property type="match status" value="3"/>
</dbReference>
<dbReference type="AlphaFoldDB" id="A0AA86GTB0"/>
<dbReference type="PANTHER" id="PTHR44858:SF1">
    <property type="entry name" value="UDP-N-ACETYLGLUCOSAMINE--PEPTIDE N-ACETYLGLUCOSAMINYLTRANSFERASE SPINDLY-RELATED"/>
    <property type="match status" value="1"/>
</dbReference>
<keyword evidence="2" id="KW-0802">TPR repeat</keyword>
<protein>
    <submittedName>
        <fullName evidence="5">Transglutaminase</fullName>
    </submittedName>
</protein>
<feature type="domain" description="DUF3857" evidence="4">
    <location>
        <begin position="68"/>
        <end position="216"/>
    </location>
</feature>
<dbReference type="InterPro" id="IPR024618">
    <property type="entry name" value="DUF3857"/>
</dbReference>
<name>A0AA86GTB0_9SPHN</name>
<dbReference type="SUPFAM" id="SSF54001">
    <property type="entry name" value="Cysteine proteinases"/>
    <property type="match status" value="1"/>
</dbReference>
<feature type="signal peptide" evidence="3">
    <location>
        <begin position="1"/>
        <end position="22"/>
    </location>
</feature>
<keyword evidence="1" id="KW-0677">Repeat</keyword>
<dbReference type="Gene3D" id="2.60.40.3140">
    <property type="match status" value="1"/>
</dbReference>
<keyword evidence="3" id="KW-0732">Signal</keyword>
<dbReference type="InterPro" id="IPR050498">
    <property type="entry name" value="Ycf3"/>
</dbReference>
<proteinExistence type="predicted"/>
<sequence length="931" mass="100045">MRCWGRMLVVAAATLPAGAASAGEEPLYRSAPEWVTPVKLPDMASAPNGLLVLDIQQRIDGPTVWAFSDTAVKIGTPEELSQSSNIVLPWSPDKGDLIIHQLVILRDGAEIDALANGQKFTVLRREQALEQRELTGILSAALAVEGLRVGDTLRLRMSTTSKDAALGGRSQLAVPLLAEPVRVASASYRLSWRKDEPLKWQALTGGVDATPRRNGDFMELPIALPLAKQPEMPDDAPIRYRRPPMVEASTFAGWDDVSKVMAPLYTTEGTIADGSPIAAEVERIMAATDDPLRRTAMALQLVQDKVRYLAVGMDGGNYVPQTPAKTWDARYGDCKAKTLLLLAMLHAMEIDAEPVMAHAQLGDAIPSRIPSVLAFNHILVRAHVGGRALWLDGTALGTRLPDLGDPPPFGHVLPVRAGGAELERIDARPPARPIVDLALDADESTSVDLPSVMTVDMTLRGQLASLLTLASSQLGAKESRDLTQRLLQEYVGEAQFEDVTVTPAVEDGSVSIRARGVFGSAWDRVDKRTERWLARIPDIVAFAPDRARAAWADIPVATPGPDRARYRLRIRLPDGGRGYRIEGEGALDGRYGGYEVQRSVTLADGVVTVDETLATSGTEIPAAQVAGERDRVATMLGQAPRMIAPEDARRRWNLAGAASTSQLDAIKAIYAANAAKADEENITALTSATSFQRGIGDFKAAEAMLTRQIALLPSVDAYLERSAVRKELGNSAGAIADAEEARKLDPSSASAISSLAWLVAAQGDVDRAARLLDERIALGGKARDDFRFAKAAMVGEFGEAQAAIEAFDALIGEKPGSPALLNARCWVKATRNVAIDTALKDCTSAIELSESTANILDSRALVWMRLGRDEDALRDLDAALSQIPSLASSRLLRAIVNKRLGHGERAAADLAVARQLSPALERDYARFGLKP</sequence>
<dbReference type="InterPro" id="IPR019734">
    <property type="entry name" value="TPR_rpt"/>
</dbReference>
<accession>A0AA86GTB0</accession>
<evidence type="ECO:0000313" key="5">
    <source>
        <dbReference type="EMBL" id="AMG75438.1"/>
    </source>
</evidence>
<dbReference type="InterPro" id="IPR011990">
    <property type="entry name" value="TPR-like_helical_dom_sf"/>
</dbReference>
<dbReference type="Gene3D" id="3.10.620.30">
    <property type="match status" value="1"/>
</dbReference>
<feature type="chain" id="PRO_5041665230" evidence="3">
    <location>
        <begin position="23"/>
        <end position="931"/>
    </location>
</feature>
<dbReference type="InterPro" id="IPR038765">
    <property type="entry name" value="Papain-like_cys_pep_sf"/>
</dbReference>
<dbReference type="PANTHER" id="PTHR44858">
    <property type="entry name" value="TETRATRICOPEPTIDE REPEAT PROTEIN 6"/>
    <property type="match status" value="1"/>
</dbReference>
<gene>
    <name evidence="5" type="ORF">SGRAN_3091</name>
</gene>
<keyword evidence="6" id="KW-1185">Reference proteome</keyword>
<reference evidence="5 6" key="1">
    <citation type="journal article" date="2016" name="BMC Genomics">
        <title>Genomic analysis of the nitrate-respiring Sphingopyxis granuli (formerly Sphingomonas macrogoltabida) strain TFA.</title>
        <authorList>
            <person name="Garcia-Romero I."/>
            <person name="Perez-Pulido A.J."/>
            <person name="Gonzalez-Flores Y.E."/>
            <person name="Reyes-Ramirez F."/>
            <person name="Santero E."/>
            <person name="Floriano B."/>
        </authorList>
    </citation>
    <scope>NUCLEOTIDE SEQUENCE [LARGE SCALE GENOMIC DNA]</scope>
    <source>
        <strain evidence="5 6">TFA</strain>
    </source>
</reference>
<dbReference type="KEGG" id="sgi:SGRAN_3091"/>
<evidence type="ECO:0000256" key="1">
    <source>
        <dbReference type="ARBA" id="ARBA00022737"/>
    </source>
</evidence>
<organism evidence="5 6">
    <name type="scientific">Sphingopyxis granuli</name>
    <dbReference type="NCBI Taxonomy" id="267128"/>
    <lineage>
        <taxon>Bacteria</taxon>
        <taxon>Pseudomonadati</taxon>
        <taxon>Pseudomonadota</taxon>
        <taxon>Alphaproteobacteria</taxon>
        <taxon>Sphingomonadales</taxon>
        <taxon>Sphingomonadaceae</taxon>
        <taxon>Sphingopyxis</taxon>
    </lineage>
</organism>
<dbReference type="EMBL" id="CP012199">
    <property type="protein sequence ID" value="AMG75438.1"/>
    <property type="molecule type" value="Genomic_DNA"/>
</dbReference>
<evidence type="ECO:0000256" key="3">
    <source>
        <dbReference type="SAM" id="SignalP"/>
    </source>
</evidence>